<dbReference type="InterPro" id="IPR017938">
    <property type="entry name" value="Riboflavin_synthase-like_b-brl"/>
</dbReference>
<dbReference type="AlphaFoldDB" id="F9DMR5"/>
<comment type="caution">
    <text evidence="1">The sequence shown here is derived from an EMBL/GenBank/DDBJ whole genome shotgun (WGS) entry which is preliminary data.</text>
</comment>
<reference evidence="1 2" key="1">
    <citation type="submission" date="2011-04" db="EMBL/GenBank/DDBJ databases">
        <authorList>
            <person name="Muzny D."/>
            <person name="Qin X."/>
            <person name="Deng J."/>
            <person name="Jiang H."/>
            <person name="Liu Y."/>
            <person name="Qu J."/>
            <person name="Song X.-Z."/>
            <person name="Zhang L."/>
            <person name="Thornton R."/>
            <person name="Coyle M."/>
            <person name="Francisco L."/>
            <person name="Jackson L."/>
            <person name="Javaid M."/>
            <person name="Korchina V."/>
            <person name="Kovar C."/>
            <person name="Mata R."/>
            <person name="Mathew T."/>
            <person name="Ngo R."/>
            <person name="Nguyen L."/>
            <person name="Nguyen N."/>
            <person name="Okwuonu G."/>
            <person name="Ongeri F."/>
            <person name="Pham C."/>
            <person name="Simmons D."/>
            <person name="Wilczek-Boney K."/>
            <person name="Hale W."/>
            <person name="Jakkamsetti A."/>
            <person name="Pham P."/>
            <person name="Ruth R."/>
            <person name="San Lucas F."/>
            <person name="Warren J."/>
            <person name="Zhang J."/>
            <person name="Zhao Z."/>
            <person name="Zhou C."/>
            <person name="Zhu D."/>
            <person name="Lee S."/>
            <person name="Bess C."/>
            <person name="Blankenburg K."/>
            <person name="Forbes L."/>
            <person name="Fu Q."/>
            <person name="Gubbala S."/>
            <person name="Hirani K."/>
            <person name="Jayaseelan J.C."/>
            <person name="Lara F."/>
            <person name="Munidasa M."/>
            <person name="Palculict T."/>
            <person name="Patil S."/>
            <person name="Pu L.-L."/>
            <person name="Saada N."/>
            <person name="Tang L."/>
            <person name="Weissenberger G."/>
            <person name="Zhu Y."/>
            <person name="Hemphill L."/>
            <person name="Shang Y."/>
            <person name="Youmans B."/>
            <person name="Ayvaz T."/>
            <person name="Ross M."/>
            <person name="Santibanez J."/>
            <person name="Aqrawi P."/>
            <person name="Gross S."/>
            <person name="Joshi V."/>
            <person name="Fowler G."/>
            <person name="Nazareth L."/>
            <person name="Reid J."/>
            <person name="Worley K."/>
            <person name="Petrosino J."/>
            <person name="Highlander S."/>
            <person name="Gibbs R."/>
        </authorList>
    </citation>
    <scope>NUCLEOTIDE SEQUENCE [LARGE SCALE GENOMIC DNA]</scope>
    <source>
        <strain evidence="1 2">2681</strain>
    </source>
</reference>
<name>F9DMR5_9BACL</name>
<protein>
    <submittedName>
        <fullName evidence="1">Oxidoreductase</fullName>
    </submittedName>
</protein>
<accession>F9DMR5</accession>
<dbReference type="Proteomes" id="UP000005316">
    <property type="component" value="Unassembled WGS sequence"/>
</dbReference>
<sequence>MMSFIQDTLSIFKKRELLLIESKKESEGVYSFLFEKEQGLTWKAGQHGLFTIIHRKTKKPIRPFSIAFAPTENVIRLTMRISINQAILRKTC</sequence>
<evidence type="ECO:0000313" key="2">
    <source>
        <dbReference type="Proteomes" id="UP000005316"/>
    </source>
</evidence>
<dbReference type="HOGENOM" id="CLU_2411719_0_0_9"/>
<dbReference type="EMBL" id="AFPZ01000004">
    <property type="protein sequence ID" value="EGQ27906.1"/>
    <property type="molecule type" value="Genomic_DNA"/>
</dbReference>
<dbReference type="SUPFAM" id="SSF63380">
    <property type="entry name" value="Riboflavin synthase domain-like"/>
    <property type="match status" value="1"/>
</dbReference>
<dbReference type="Gene3D" id="2.40.30.10">
    <property type="entry name" value="Translation factors"/>
    <property type="match status" value="1"/>
</dbReference>
<evidence type="ECO:0000313" key="1">
    <source>
        <dbReference type="EMBL" id="EGQ27906.1"/>
    </source>
</evidence>
<gene>
    <name evidence="1" type="ORF">HMPREF9372_0095</name>
</gene>
<organism evidence="1 2">
    <name type="scientific">Sporosarcina newyorkensis 2681</name>
    <dbReference type="NCBI Taxonomy" id="1027292"/>
    <lineage>
        <taxon>Bacteria</taxon>
        <taxon>Bacillati</taxon>
        <taxon>Bacillota</taxon>
        <taxon>Bacilli</taxon>
        <taxon>Bacillales</taxon>
        <taxon>Caryophanaceae</taxon>
        <taxon>Sporosarcina</taxon>
    </lineage>
</organism>
<dbReference type="eggNOG" id="COG1018">
    <property type="taxonomic scope" value="Bacteria"/>
</dbReference>
<proteinExistence type="predicted"/>